<dbReference type="RefSeq" id="WP_245796052.1">
    <property type="nucleotide sequence ID" value="NZ_FONG01000007.1"/>
</dbReference>
<gene>
    <name evidence="5" type="ORF">SAMN05216251_107302</name>
</gene>
<dbReference type="Pfam" id="PF06719">
    <property type="entry name" value="AraC_N"/>
    <property type="match status" value="1"/>
</dbReference>
<dbReference type="SUPFAM" id="SSF46689">
    <property type="entry name" value="Homeodomain-like"/>
    <property type="match status" value="2"/>
</dbReference>
<feature type="domain" description="HTH araC/xylS-type" evidence="4">
    <location>
        <begin position="223"/>
        <end position="321"/>
    </location>
</feature>
<dbReference type="AlphaFoldDB" id="A0A1I2FEK6"/>
<sequence>MGHMGRMGEAAAETISDRLDRVADVIARRAADRALAARLGLRLSHVTAPTGLAYQRYTPSLSIVAAGRKRSLVGDDDRVWGRDGFLITPVDLPVVAGVVEADEPRGFLSARWELSPIVIAEVAAAMAVPGGGVRTGSGPEGSGNGREGSGGGREGSGTGRELLGTWTAPLADAFARLVALLDEPEQIAVLGPLVTREVVVRLLQTDQAPRVLAAVADSDAVVPRAVGLMASRMAEPWTVEALAAAVRTSQPTLFRRFKDVTTMTPMQYLKRLRLGEARHRMVVLGEAAAQAATAVGYRSASHFSRDYRHVYGRTPAADAASVRLQLRSPEGVPVPDADH</sequence>
<dbReference type="GO" id="GO:0043565">
    <property type="term" value="F:sequence-specific DNA binding"/>
    <property type="evidence" value="ECO:0007669"/>
    <property type="project" value="InterPro"/>
</dbReference>
<dbReference type="InterPro" id="IPR018060">
    <property type="entry name" value="HTH_AraC"/>
</dbReference>
<organism evidence="5 6">
    <name type="scientific">Actinacidiphila alni</name>
    <dbReference type="NCBI Taxonomy" id="380248"/>
    <lineage>
        <taxon>Bacteria</taxon>
        <taxon>Bacillati</taxon>
        <taxon>Actinomycetota</taxon>
        <taxon>Actinomycetes</taxon>
        <taxon>Kitasatosporales</taxon>
        <taxon>Streptomycetaceae</taxon>
        <taxon>Actinacidiphila</taxon>
    </lineage>
</organism>
<name>A0A1I2FEK6_9ACTN</name>
<dbReference type="STRING" id="380248.SAMN05216251_107302"/>
<keyword evidence="6" id="KW-1185">Reference proteome</keyword>
<keyword evidence="5" id="KW-0238">DNA-binding</keyword>
<evidence type="ECO:0000256" key="3">
    <source>
        <dbReference type="SAM" id="MobiDB-lite"/>
    </source>
</evidence>
<accession>A0A1I2FEK6</accession>
<proteinExistence type="predicted"/>
<feature type="compositionally biased region" description="Gly residues" evidence="3">
    <location>
        <begin position="131"/>
        <end position="158"/>
    </location>
</feature>
<dbReference type="EMBL" id="FONG01000007">
    <property type="protein sequence ID" value="SFF03433.1"/>
    <property type="molecule type" value="Genomic_DNA"/>
</dbReference>
<dbReference type="PROSITE" id="PS01124">
    <property type="entry name" value="HTH_ARAC_FAMILY_2"/>
    <property type="match status" value="1"/>
</dbReference>
<feature type="region of interest" description="Disordered" evidence="3">
    <location>
        <begin position="131"/>
        <end position="162"/>
    </location>
</feature>
<protein>
    <submittedName>
        <fullName evidence="5">AraC-type DNA-binding protein</fullName>
    </submittedName>
</protein>
<keyword evidence="1" id="KW-0805">Transcription regulation</keyword>
<dbReference type="SMART" id="SM00342">
    <property type="entry name" value="HTH_ARAC"/>
    <property type="match status" value="1"/>
</dbReference>
<evidence type="ECO:0000259" key="4">
    <source>
        <dbReference type="PROSITE" id="PS01124"/>
    </source>
</evidence>
<keyword evidence="2" id="KW-0804">Transcription</keyword>
<evidence type="ECO:0000313" key="5">
    <source>
        <dbReference type="EMBL" id="SFF03433.1"/>
    </source>
</evidence>
<evidence type="ECO:0000256" key="1">
    <source>
        <dbReference type="ARBA" id="ARBA00023015"/>
    </source>
</evidence>
<dbReference type="Proteomes" id="UP000199323">
    <property type="component" value="Unassembled WGS sequence"/>
</dbReference>
<dbReference type="InterPro" id="IPR009057">
    <property type="entry name" value="Homeodomain-like_sf"/>
</dbReference>
<reference evidence="6" key="1">
    <citation type="submission" date="2016-10" db="EMBL/GenBank/DDBJ databases">
        <authorList>
            <person name="Varghese N."/>
            <person name="Submissions S."/>
        </authorList>
    </citation>
    <scope>NUCLEOTIDE SEQUENCE [LARGE SCALE GENOMIC DNA]</scope>
    <source>
        <strain evidence="6">CGMCC 4.3510</strain>
    </source>
</reference>
<dbReference type="GO" id="GO:0003700">
    <property type="term" value="F:DNA-binding transcription factor activity"/>
    <property type="evidence" value="ECO:0007669"/>
    <property type="project" value="InterPro"/>
</dbReference>
<dbReference type="InterPro" id="IPR009594">
    <property type="entry name" value="Tscrpt_reg_HTH_AraC_N"/>
</dbReference>
<dbReference type="PANTHER" id="PTHR43436">
    <property type="entry name" value="ARAC-FAMILY TRANSCRIPTIONAL REGULATOR"/>
    <property type="match status" value="1"/>
</dbReference>
<dbReference type="PANTHER" id="PTHR43436:SF1">
    <property type="entry name" value="TRANSCRIPTIONAL REGULATORY PROTEIN"/>
    <property type="match status" value="1"/>
</dbReference>
<evidence type="ECO:0000256" key="2">
    <source>
        <dbReference type="ARBA" id="ARBA00023163"/>
    </source>
</evidence>
<dbReference type="Gene3D" id="1.10.10.60">
    <property type="entry name" value="Homeodomain-like"/>
    <property type="match status" value="1"/>
</dbReference>
<dbReference type="Pfam" id="PF12833">
    <property type="entry name" value="HTH_18"/>
    <property type="match status" value="1"/>
</dbReference>
<evidence type="ECO:0000313" key="6">
    <source>
        <dbReference type="Proteomes" id="UP000199323"/>
    </source>
</evidence>